<dbReference type="EMBL" id="WHNX01000001">
    <property type="protein sequence ID" value="MPW24330.1"/>
    <property type="molecule type" value="Genomic_DNA"/>
</dbReference>
<evidence type="ECO:0000313" key="1">
    <source>
        <dbReference type="EMBL" id="MPW24330.1"/>
    </source>
</evidence>
<sequence>MDNFRWIRPNINLKCFIKDGEYNVILHNSGDLVSDFKYYAEQFYAGAENLMAYLLNEASSKGDIAKLDLWYFAIVYLYRQSLELLLKSTLFQYIVNFEDRKIAIGSIRHDLAQGLELLLNSIPEAKESQEHEGVIWLKSFFEDISRVDRESDMFRYPFGNNMKVLFEKQTHISLVATQTNMQTAFYILKDINKKGCSFIGNHIVYDPKLIIEGGAYYEQSVVGYKYAERKFYPYFSSYEEAAKHLENEIKQNHNSALFLPMCYLFRNAVELGLKRIILEDSHVPYDEAMKKLKRKKHSLVSLWNSISVEIANYANAPDDDTTLIDTNKYIHEFHNFDQESDIFRYPVNKKLLTYFGDGQTFDMLNVAGCFHELCNFLDAVDGMLSEIKQVELEMMYEYESEMHSEMNYYNDY</sequence>
<gene>
    <name evidence="1" type="ORF">GC105_00795</name>
</gene>
<organism evidence="1 2">
    <name type="scientific">Alkalibaculum sporogenes</name>
    <dbReference type="NCBI Taxonomy" id="2655001"/>
    <lineage>
        <taxon>Bacteria</taxon>
        <taxon>Bacillati</taxon>
        <taxon>Bacillota</taxon>
        <taxon>Clostridia</taxon>
        <taxon>Eubacteriales</taxon>
        <taxon>Eubacteriaceae</taxon>
        <taxon>Alkalibaculum</taxon>
    </lineage>
</organism>
<comment type="caution">
    <text evidence="1">The sequence shown here is derived from an EMBL/GenBank/DDBJ whole genome shotgun (WGS) entry which is preliminary data.</text>
</comment>
<dbReference type="AlphaFoldDB" id="A0A6A7K4L6"/>
<protein>
    <submittedName>
        <fullName evidence="1">Uncharacterized protein</fullName>
    </submittedName>
</protein>
<dbReference type="RefSeq" id="WP_193708215.1">
    <property type="nucleotide sequence ID" value="NZ_WHNX01000001.1"/>
</dbReference>
<dbReference type="Proteomes" id="UP000440004">
    <property type="component" value="Unassembled WGS sequence"/>
</dbReference>
<accession>A0A6A7K4L6</accession>
<name>A0A6A7K4L6_9FIRM</name>
<proteinExistence type="predicted"/>
<reference evidence="1 2" key="1">
    <citation type="submission" date="2019-10" db="EMBL/GenBank/DDBJ databases">
        <title>Alkalibaculum tamaniensis sp.nov., a new alkaliphilic acetogen, isolated on methoxylated aromatics from a mud volcano.</title>
        <authorList>
            <person name="Khomyakova M.A."/>
            <person name="Merkel A.Y."/>
            <person name="Bonch-Osmolovskaya E.A."/>
            <person name="Slobodkin A.I."/>
        </authorList>
    </citation>
    <scope>NUCLEOTIDE SEQUENCE [LARGE SCALE GENOMIC DNA]</scope>
    <source>
        <strain evidence="1 2">M08DMB</strain>
    </source>
</reference>
<keyword evidence="2" id="KW-1185">Reference proteome</keyword>
<evidence type="ECO:0000313" key="2">
    <source>
        <dbReference type="Proteomes" id="UP000440004"/>
    </source>
</evidence>